<feature type="domain" description="FAD-binding PCMH-type" evidence="2">
    <location>
        <begin position="21"/>
        <end position="191"/>
    </location>
</feature>
<evidence type="ECO:0000259" key="2">
    <source>
        <dbReference type="PROSITE" id="PS51387"/>
    </source>
</evidence>
<dbReference type="AlphaFoldDB" id="A0ABD5UXI5"/>
<dbReference type="GO" id="GO:0016491">
    <property type="term" value="F:oxidoreductase activity"/>
    <property type="evidence" value="ECO:0007669"/>
    <property type="project" value="UniProtKB-KW"/>
</dbReference>
<dbReference type="Gene3D" id="1.10.45.10">
    <property type="entry name" value="Vanillyl-alcohol Oxidase, Chain A, domain 4"/>
    <property type="match status" value="1"/>
</dbReference>
<dbReference type="Gene3D" id="3.30.465.10">
    <property type="match status" value="1"/>
</dbReference>
<dbReference type="Gene3D" id="3.30.43.10">
    <property type="entry name" value="Uridine Diphospho-n-acetylenolpyruvylglucosamine Reductase, domain 2"/>
    <property type="match status" value="1"/>
</dbReference>
<proteinExistence type="predicted"/>
<dbReference type="InterPro" id="IPR016166">
    <property type="entry name" value="FAD-bd_PCMH"/>
</dbReference>
<dbReference type="PROSITE" id="PS51387">
    <property type="entry name" value="FAD_PCMH"/>
    <property type="match status" value="1"/>
</dbReference>
<keyword evidence="1" id="KW-0560">Oxidoreductase</keyword>
<dbReference type="InterPro" id="IPR016171">
    <property type="entry name" value="Vanillyl_alc_oxidase_C-sub2"/>
</dbReference>
<dbReference type="InterPro" id="IPR010031">
    <property type="entry name" value="FAD_lactone_oxidase-like"/>
</dbReference>
<dbReference type="PANTHER" id="PTHR43762">
    <property type="entry name" value="L-GULONOLACTONE OXIDASE"/>
    <property type="match status" value="1"/>
</dbReference>
<dbReference type="PANTHER" id="PTHR43762:SF1">
    <property type="entry name" value="D-ARABINONO-1,4-LACTONE OXIDASE"/>
    <property type="match status" value="1"/>
</dbReference>
<dbReference type="InterPro" id="IPR007173">
    <property type="entry name" value="ALO_C"/>
</dbReference>
<dbReference type="InterPro" id="IPR036318">
    <property type="entry name" value="FAD-bd_PCMH-like_sf"/>
</dbReference>
<evidence type="ECO:0000256" key="1">
    <source>
        <dbReference type="ARBA" id="ARBA00023002"/>
    </source>
</evidence>
<dbReference type="Pfam" id="PF01565">
    <property type="entry name" value="FAD_binding_4"/>
    <property type="match status" value="1"/>
</dbReference>
<dbReference type="Pfam" id="PF04030">
    <property type="entry name" value="ALO"/>
    <property type="match status" value="1"/>
</dbReference>
<keyword evidence="4" id="KW-1185">Reference proteome</keyword>
<dbReference type="RefSeq" id="WP_340602081.1">
    <property type="nucleotide sequence ID" value="NZ_JBBMXV010000001.1"/>
</dbReference>
<protein>
    <submittedName>
        <fullName evidence="3">D-arabinono-1,4-lactone oxidase</fullName>
    </submittedName>
</protein>
<gene>
    <name evidence="3" type="ORF">ACFQGH_00070</name>
</gene>
<dbReference type="EMBL" id="JBHSXQ010000001">
    <property type="protein sequence ID" value="MFC6903589.1"/>
    <property type="molecule type" value="Genomic_DNA"/>
</dbReference>
<comment type="caution">
    <text evidence="3">The sequence shown here is derived from an EMBL/GenBank/DDBJ whole genome shotgun (WGS) entry which is preliminary data.</text>
</comment>
<dbReference type="SUPFAM" id="SSF56176">
    <property type="entry name" value="FAD-binding/transporter-associated domain-like"/>
    <property type="match status" value="1"/>
</dbReference>
<dbReference type="InterPro" id="IPR016169">
    <property type="entry name" value="FAD-bd_PCMH_sub2"/>
</dbReference>
<reference evidence="3 4" key="1">
    <citation type="journal article" date="2019" name="Int. J. Syst. Evol. Microbiol.">
        <title>The Global Catalogue of Microorganisms (GCM) 10K type strain sequencing project: providing services to taxonomists for standard genome sequencing and annotation.</title>
        <authorList>
            <consortium name="The Broad Institute Genomics Platform"/>
            <consortium name="The Broad Institute Genome Sequencing Center for Infectious Disease"/>
            <person name="Wu L."/>
            <person name="Ma J."/>
        </authorList>
    </citation>
    <scope>NUCLEOTIDE SEQUENCE [LARGE SCALE GENOMIC DNA]</scope>
    <source>
        <strain evidence="3 4">CGMCC 1.3240</strain>
    </source>
</reference>
<dbReference type="InterPro" id="IPR016167">
    <property type="entry name" value="FAD-bd_PCMH_sub1"/>
</dbReference>
<evidence type="ECO:0000313" key="3">
    <source>
        <dbReference type="EMBL" id="MFC6903589.1"/>
    </source>
</evidence>
<dbReference type="Proteomes" id="UP001596312">
    <property type="component" value="Unassembled WGS sequence"/>
</dbReference>
<dbReference type="Gene3D" id="3.30.70.2520">
    <property type="match status" value="1"/>
</dbReference>
<name>A0ABD5UXI5_9EURY</name>
<accession>A0ABD5UXI5</accession>
<dbReference type="InterPro" id="IPR006094">
    <property type="entry name" value="Oxid_FAD_bind_N"/>
</dbReference>
<evidence type="ECO:0000313" key="4">
    <source>
        <dbReference type="Proteomes" id="UP001596312"/>
    </source>
</evidence>
<dbReference type="PIRSF" id="PIRSF000136">
    <property type="entry name" value="LGO_GLO"/>
    <property type="match status" value="1"/>
</dbReference>
<organism evidence="3 4">
    <name type="scientific">Halalkalicoccus tibetensis</name>
    <dbReference type="NCBI Taxonomy" id="175632"/>
    <lineage>
        <taxon>Archaea</taxon>
        <taxon>Methanobacteriati</taxon>
        <taxon>Methanobacteriota</taxon>
        <taxon>Stenosarchaea group</taxon>
        <taxon>Halobacteria</taxon>
        <taxon>Halobacteriales</taxon>
        <taxon>Halococcaceae</taxon>
        <taxon>Halalkalicoccus</taxon>
    </lineage>
</organism>
<sequence>MDEEPRDEEANATWTNWSGSVSFEPDRILEPENEDELRAIVRRCAEEGRTVRVAGEGHSWTPVVETDDVVVSLGNMTGLVSCDADAGTATVRGGTTLDEAVTELHERNLAMENLGDVTLQKVAGAVGTGTHGTGPAFENLAGSLVGGRLVTGTGEVREFDAESDPDLLDAVRVSLGSLGILTELRLDVRPTYKLQRREYCARFEDAWGHFEELVEENRNFDFYWYPRSDEVKLRLLNPPGGGTDASDLEYATLVELDTNWWHEAIPAHNEIGRKFEEMEYAVPREVGEECFLEVRDRVKERWRSDVGWRLLVRTVAADETYLSTEYDRETVTISCIQNAELDHEEYFEDIEPIFREYDGRPHWGKNHTLRAPELSELYPEWDRFQEVRRELDPEGVFTSEYLADLLGGVAADRTAPSGGVRG</sequence>